<reference evidence="1 2" key="1">
    <citation type="submission" date="2024-05" db="EMBL/GenBank/DDBJ databases">
        <title>A high-quality chromosomal-level genome assembly of Topmouth culter (Culter alburnus).</title>
        <authorList>
            <person name="Zhao H."/>
        </authorList>
    </citation>
    <scope>NUCLEOTIDE SEQUENCE [LARGE SCALE GENOMIC DNA]</scope>
    <source>
        <strain evidence="1">CATC2023</strain>
        <tissue evidence="1">Muscle</tissue>
    </source>
</reference>
<sequence>MMNRTFITIQAKIKEFEAPDWVAWFTVKLKPILPSFTAEMLVIITADINCTNYQVIVEGLGTVFPEMTLVRTQEITKVLVEHLKKFATLFSSPGCRQSISSDAEWLNANLGPFTTVANYSDLKALNVSGLAALETLSPGQKAELLFDPTTGALENVTVVKEVLSSILKSSDEKQLEKFFEKFVEVSKEENITYIRNVEVRDTMLNLTLTALAPNFPLFQTSDYELWFQINLVVLLASFRPSVLVVIPTNLTCDSYNAILKGLETALVVLPSGLKVELKSSIDQLLQSPPEDCTPPRPVGLCKETLVDETRLCQGVNSGQLEAQRSSANFSARLCNFSISDYACSSVSPPRTVRPRAWPCKVSCVSDCLNLSTSFKVASSLSSDEVFTLLTCKAPSGTSGSTETWKLFFQKAAGALEDALSMLANKTPSDGQPQSHVLDAIGEVKVNSFSAAQLTDAGFVAAWFQGRLRPFLSAVSTDFLSCISSKNFSCDTYQVVVLALGRQASLMAEEQKQAVYTQFVRRFLSRDDLADPACLIKTTSSADWLEKNFGNFSSYATLEDLKSLNKNFSSFESLALLTPAQVAELTLSSGVLNNTNQISAVFDRLEEGDAFKNTEEFLTALSTAPEVPGISPAVRDVMMNRTFITIQAKIKEFEAPDWVAWFTVKLKPILPSFTAEMLVIITADINCTNYQVIVEGLGTVFPEMTLVRTQEITKVLVEHLKKFATLFSSPGCRQSISSDAEWLNANLGPFTTVANYSDLKALNVSGLAALETLSPGQKAELLFDPTTGALENVTVVKEVLSSILKSSDEKQLEKFFEKFVEVSKEENITYIRNVDVRDTMLNLTLTALAPNFPLFQTSDYELWFQINLVVLLASFRPSVLVVIPTNLTCDSYNAILKGLETALVVLPSGLKVELKSSIDQLLQSPPEDCTPPRPVGLCKETLVDETRLCQGVNSGQLEAQRSSANFSARLCNFSISDYACSSVASSLSSDEVFTLLTCKAPSGTSGSTETWKLFFQKAAGALEDALSMLANKTPSDGQPQSHVLDAIGEVKVNSFSAAQLTDAGFVAAWFQGRLRPFLSAVSTDFLSCISSKNFSCDTYQVVVLALGRQASLMAEEQKQAVYTQFVRRFLSRDDLADPACLIKTTSSADWLEKNFGNFSSYATLEDLKSLNKNFSSFESLALLTPAQVAELTLSSGVLNNTNQISAVFDRLEEGDAFKNTEEFLTALSTAPEVPGISPAVRDVMMNRTFITIQAKIKEFEAPDWVAWFTVKLKPILPSFTAEMLVIITADINCTNYQVIVEGLGTVFPEMTLVRTQEITKVLVEHLKKFATLFSSPGCRQSISSDAEWLNANLGPFTTVANYSDLKALNVSGLAALETLSPGQKAELLFDPTTGALENVTVVKEVLSSILKSSDEKQLEKFFEKFVEVSKEENITYIRNVEVRDTMLNLTLTALAPNFPLFQTSDYELWFQINLVVLLASFRPSVLVVIPTNLTCDSYNAILKGLEMALVVLPSGLKVELKSSIDQLLQSPPEDCTPPRPVGLCKETLVDETRLCQGVNSGQLEAQRSSANFSARLCNFSISDYACSSVASSLSSDEVFTLLTCKAPSGTSGSTETWKLFFQKAAGALEDALSMLANKTPSDGQPQSHVLDAIGEVKVNSFSAAQLTDAGFVAAWFQGRLRPFLSAVSTDFLSCISSKNFSCDTYQVVVLALGRQASLMAEEQKQAVYTQFVRRFLSRDDLADPACLIKTTSSADWLEKNFGNFSSYATLEDLKSLNKNFSSFESLALLTPAQVAELTLSSGVLNNTNQISAVFDRLEEGDAFKNTEEFLTALSTAPEVPGISPAVRDVMMNRTFITIQAKIKEFEAPDWVAWFTVKLKPILPSFTAEMLVIITADINCTNYQVIVEGLGTVFPEMTLVRTQEITKVLVEHLKKFATLFSSPGCRQSISSDAEWLNANLGPFTTVANYSDLKALNVSGLAALETLSPGQKAELLFDPTTGALENVTVVKEVLSSILKSSDEKQLEKFFEKFVEVSKEENITYIRNVEVRDTMLNLTLTALAPNFPLFQTSDYELWFQINLVVLLASFRPSVLVVIPTNLTCDSYNAILKGLETALVVLPSGLKVELKSSIDQLLQSPPEDCTPPRPVGLCKETLVDETRLCQGVNSGQLEAQRSSANFSARLCNFSISDYACSSVASSLSSDEVFTLLTCKAPSGTSGSTETWKLFFQKAAGALEDALSMLANKTPSDGQPQSHVLDAIGEVKVNSFSAAQLTDAGFVAAWFQGRLRPFLSAVSTDFLSCISSKNFSCDTYQVVVLALGRQASLMAEEQKQAVYTQFVRRFLSRDDLADPACLIKTTSSADWLEKNFGNFSSYATLEDLKSLNKNFSSFESLALLTPAQVAELTLSSGVLNNTNQISAVFDRLEEGDAFKNTEEFLTALSTAPEVPGISPAVRDVMMNRTFITIQAKIKEFEAPDWVAWFTVKLKPILPSFTAEMLVIITADINCTNYQVIVEGLGTVFPEMTLVRTQEITKVLVEHLKKFATLFSSPGCRQSISSDAEWLNANLGPFTTVANYSDLKALNVSGLAALETLSPGQKAELLFDPTTGALENVTVVKEVLSSILKSSDEKQLEKFFEKFVEVSKEENITYIRNVEVRDTMLNLTLTALAPNFPLFQTSDYELWFQINLVVLLASFRPSVLVVIPTNLTCDSYNAILKGLETALVVLPSGLKVELKSSIDQLLQSPPEDCTPPRPVGLCKETLVDETRLCQGVNSGQLEAQRSSANFSARLCNFSISDYACSSVASSLSSDEVFTLLTCKAPSGTSGSTETWKLFFQKAAGALEDALSMLANKTPSDGQPQSHVLDAIGEVKVNSFSAAQLTDAGFVAAWFQGRLRPFLSAVSTDFLSCISSKNFSCDTYQVVVLALGRQASLMAEEQKQAVYTQFVRRFLSRDDLADPACLIKTTSSADWLEKNFGNFSSYATLEDLKSLNKNFSSFESLALLTPAQVAELTLSSGVLNNTNQISAVFDRLEEGDAFKNTEEFLTALSTAPEVPGISPAVRDVMMNRTFITIQAKIKEFEAPDWVAWFTVKLKPILPSFTAEMLVIITADINCTNYQVIVEGLGTVFPEMTLVRTQEITKVLVEHLKKFATLFSSPGCRQSISSDAEWLNANLGPFTTVANYSDLKALNVSGLAALETLSPGQKAELLFDPTTGALENVTVVKEVLSSILKSSDEKQLEKFFEKFVEVSKEENITYIRNVDVRDTMLNLTLTALAPNFPLFQTSDYELWFQINLVVLLASFRPSVLVVIPTNLTCDSYNAILKGLETALVVLPSGLKVELKSSIDQLLQSPPEDCTPPRPVGLCKETLVDETRLCQGVNSGQLEAQRSSANFSARLCNFSISDYACSSVASSLSSDEVFTLLTCKAPSGTSGSTETWKLFFQKAAGALEDALSMLANKTPSDGQPQSHVLDAIGEVKVNSFSAAQLTDAGFVAAWFQGRLRPFLSAVSTDFLSCISSKNFSCDTYQVVVLALGRQASLMAEEQKQAVYTQFVRRFLSRDDLADPACLIKTTSSADWLEKNFGNFSSYATLEDLKSLNKNFSSFESLALLTPAQVAELTLSSGVLNNTNQISAVFDRLEEGDAFKNTEEFLTALSTAPEVPGISPAVRDVMMNRTFITIQAKIKEFEAPDWVAWFTVKLKPILPSFTAEMLVIITADINCTNYQVIVEGLGTVFPEMTLVRTQEITKVLVEHLKKFATLFSSPGCRQSISSDAEWLNANLGPFTTVANYSDLKALNVSGLAALETLSPGQKAELLFDPTTGALENVTVVKEVLSSILKSSDEKQLEKFFEKFVEVSKEENITYIRNVDVRDTMLNLTLTALAPNFPLFQTSDYELWFQINLVVLLASFRPSVLVVIPTNLTCDSYNAILKGLETALVVLPSGLKVELKSSIDQLLQSPPEDCTPPRPVGLCKETLVDETRLCQGVNSGQLEAQRSSANFSARLCNFSISDYACSSVASSLSSDEVFTLLTCKAPSGTSGSTETWKLFFQKAAGALEDALSMLANKTPSDGQPQSHVLDAIGEVKVNSFSAAQLTDAGFVAAWFQGRLRPFLSAVSTDFLSCISSKNFSCDTYQVV</sequence>
<name>A0AAW2BCY6_CULAL</name>
<comment type="caution">
    <text evidence="1">The sequence shown here is derived from an EMBL/GenBank/DDBJ whole genome shotgun (WGS) entry which is preliminary data.</text>
</comment>
<gene>
    <name evidence="1" type="ORF">ABG768_001408</name>
</gene>
<accession>A0AAW2BCY6</accession>
<evidence type="ECO:0000313" key="2">
    <source>
        <dbReference type="Proteomes" id="UP001479290"/>
    </source>
</evidence>
<keyword evidence="2" id="KW-1185">Reference proteome</keyword>
<organism evidence="1 2">
    <name type="scientific">Culter alburnus</name>
    <name type="common">Topmouth culter</name>
    <dbReference type="NCBI Taxonomy" id="194366"/>
    <lineage>
        <taxon>Eukaryota</taxon>
        <taxon>Metazoa</taxon>
        <taxon>Chordata</taxon>
        <taxon>Craniata</taxon>
        <taxon>Vertebrata</taxon>
        <taxon>Euteleostomi</taxon>
        <taxon>Actinopterygii</taxon>
        <taxon>Neopterygii</taxon>
        <taxon>Teleostei</taxon>
        <taxon>Ostariophysi</taxon>
        <taxon>Cypriniformes</taxon>
        <taxon>Xenocyprididae</taxon>
        <taxon>Xenocypridinae</taxon>
        <taxon>Culter</taxon>
    </lineage>
</organism>
<proteinExistence type="predicted"/>
<dbReference type="Proteomes" id="UP001479290">
    <property type="component" value="Unassembled WGS sequence"/>
</dbReference>
<evidence type="ECO:0000313" key="1">
    <source>
        <dbReference type="EMBL" id="KAK9981885.1"/>
    </source>
</evidence>
<protein>
    <submittedName>
        <fullName evidence="1">Uncharacterized protein</fullName>
    </submittedName>
</protein>
<dbReference type="EMBL" id="JAWDJR010000001">
    <property type="protein sequence ID" value="KAK9981885.1"/>
    <property type="molecule type" value="Genomic_DNA"/>
</dbReference>